<dbReference type="InterPro" id="IPR050208">
    <property type="entry name" value="MHC_class-I_related"/>
</dbReference>
<keyword evidence="4" id="KW-0732">Signal</keyword>
<evidence type="ECO:0000256" key="6">
    <source>
        <dbReference type="ARBA" id="ARBA00022989"/>
    </source>
</evidence>
<dbReference type="EMBL" id="VXBG01005725">
    <property type="protein sequence ID" value="NXM97411.1"/>
    <property type="molecule type" value="Genomic_DNA"/>
</dbReference>
<keyword evidence="12" id="KW-1185">Reference proteome</keyword>
<protein>
    <submittedName>
        <fullName evidence="11">HA1K protein</fullName>
    </submittedName>
</protein>
<evidence type="ECO:0000256" key="7">
    <source>
        <dbReference type="ARBA" id="ARBA00023136"/>
    </source>
</evidence>
<sequence length="77" mass="8697">SLHYLDVAVSEPSPGIPQFMSIGFVDGIPFVRYDSERGRVEPLTQWMKDGAEPGYWDRETQISQRSQHVGACNLETL</sequence>
<dbReference type="InterPro" id="IPR011162">
    <property type="entry name" value="MHC_I/II-like_Ag-recog"/>
</dbReference>
<keyword evidence="6" id="KW-1133">Transmembrane helix</keyword>
<feature type="non-terminal residue" evidence="11">
    <location>
        <position position="1"/>
    </location>
</feature>
<dbReference type="PANTHER" id="PTHR16675">
    <property type="entry name" value="MHC CLASS I-RELATED"/>
    <property type="match status" value="1"/>
</dbReference>
<feature type="domain" description="MHC class I-like antigen recognition-like" evidence="10">
    <location>
        <begin position="1"/>
        <end position="77"/>
    </location>
</feature>
<keyword evidence="2" id="KW-0490">MHC I</keyword>
<evidence type="ECO:0000256" key="5">
    <source>
        <dbReference type="ARBA" id="ARBA00022859"/>
    </source>
</evidence>
<dbReference type="SUPFAM" id="SSF54452">
    <property type="entry name" value="MHC antigen-recognition domain"/>
    <property type="match status" value="1"/>
</dbReference>
<keyword evidence="7" id="KW-0472">Membrane</keyword>
<name>A0A7L1F6L3_SYLBO</name>
<keyword evidence="9" id="KW-0325">Glycoprotein</keyword>
<reference evidence="11 12" key="1">
    <citation type="submission" date="2019-09" db="EMBL/GenBank/DDBJ databases">
        <title>Bird 10,000 Genomes (B10K) Project - Family phase.</title>
        <authorList>
            <person name="Zhang G."/>
        </authorList>
    </citation>
    <scope>NUCLEOTIDE SEQUENCE [LARGE SCALE GENOMIC DNA]</scope>
    <source>
        <strain evidence="11">B10K-DU-002-19</strain>
        <tissue evidence="11">Muscle</tissue>
    </source>
</reference>
<dbReference type="InterPro" id="IPR011161">
    <property type="entry name" value="MHC_I-like_Ag-recog"/>
</dbReference>
<keyword evidence="8" id="KW-1015">Disulfide bond</keyword>
<dbReference type="GO" id="GO:0005615">
    <property type="term" value="C:extracellular space"/>
    <property type="evidence" value="ECO:0007669"/>
    <property type="project" value="TreeGrafter"/>
</dbReference>
<gene>
    <name evidence="11" type="primary">H2k1</name>
    <name evidence="11" type="ORF">SYLBOR_R14978</name>
</gene>
<dbReference type="PANTHER" id="PTHR16675:SF242">
    <property type="entry name" value="MAJOR HISTOCOMPATIBILITY COMPLEX CLASS I-RELATED GENE PROTEIN"/>
    <property type="match status" value="1"/>
</dbReference>
<evidence type="ECO:0000313" key="12">
    <source>
        <dbReference type="Proteomes" id="UP000538515"/>
    </source>
</evidence>
<proteinExistence type="predicted"/>
<organism evidence="11 12">
    <name type="scientific">Sylvia borin</name>
    <name type="common">Garden warbler</name>
    <dbReference type="NCBI Taxonomy" id="73324"/>
    <lineage>
        <taxon>Eukaryota</taxon>
        <taxon>Metazoa</taxon>
        <taxon>Chordata</taxon>
        <taxon>Craniata</taxon>
        <taxon>Vertebrata</taxon>
        <taxon>Euteleostomi</taxon>
        <taxon>Archelosauria</taxon>
        <taxon>Archosauria</taxon>
        <taxon>Dinosauria</taxon>
        <taxon>Saurischia</taxon>
        <taxon>Theropoda</taxon>
        <taxon>Coelurosauria</taxon>
        <taxon>Aves</taxon>
        <taxon>Neognathae</taxon>
        <taxon>Neoaves</taxon>
        <taxon>Telluraves</taxon>
        <taxon>Australaves</taxon>
        <taxon>Passeriformes</taxon>
        <taxon>Sylvioidea</taxon>
        <taxon>Sylviidae</taxon>
        <taxon>Sylviinae</taxon>
        <taxon>Sylvia</taxon>
    </lineage>
</organism>
<dbReference type="GO" id="GO:0002474">
    <property type="term" value="P:antigen processing and presentation of peptide antigen via MHC class I"/>
    <property type="evidence" value="ECO:0007669"/>
    <property type="project" value="UniProtKB-KW"/>
</dbReference>
<dbReference type="Pfam" id="PF00129">
    <property type="entry name" value="MHC_I"/>
    <property type="match status" value="1"/>
</dbReference>
<feature type="non-terminal residue" evidence="11">
    <location>
        <position position="77"/>
    </location>
</feature>
<accession>A0A7L1F6L3</accession>
<comment type="caution">
    <text evidence="11">The sequence shown here is derived from an EMBL/GenBank/DDBJ whole genome shotgun (WGS) entry which is preliminary data.</text>
</comment>
<comment type="subcellular location">
    <subcellularLocation>
        <location evidence="1">Membrane</location>
        <topology evidence="1">Single-pass type I membrane protein</topology>
    </subcellularLocation>
</comment>
<evidence type="ECO:0000256" key="1">
    <source>
        <dbReference type="ARBA" id="ARBA00004479"/>
    </source>
</evidence>
<dbReference type="AlphaFoldDB" id="A0A7L1F6L3"/>
<evidence type="ECO:0000256" key="8">
    <source>
        <dbReference type="ARBA" id="ARBA00023157"/>
    </source>
</evidence>
<dbReference type="InterPro" id="IPR037055">
    <property type="entry name" value="MHC_I-like_Ag-recog_sf"/>
</dbReference>
<dbReference type="GO" id="GO:0042612">
    <property type="term" value="C:MHC class I protein complex"/>
    <property type="evidence" value="ECO:0007669"/>
    <property type="project" value="UniProtKB-KW"/>
</dbReference>
<keyword evidence="5" id="KW-0391">Immunity</keyword>
<dbReference type="Proteomes" id="UP000538515">
    <property type="component" value="Unassembled WGS sequence"/>
</dbReference>
<evidence type="ECO:0000256" key="3">
    <source>
        <dbReference type="ARBA" id="ARBA00022692"/>
    </source>
</evidence>
<keyword evidence="3" id="KW-0812">Transmembrane</keyword>
<dbReference type="Gene3D" id="3.30.500.10">
    <property type="entry name" value="MHC class I-like antigen recognition-like"/>
    <property type="match status" value="1"/>
</dbReference>
<evidence type="ECO:0000256" key="9">
    <source>
        <dbReference type="ARBA" id="ARBA00023180"/>
    </source>
</evidence>
<evidence type="ECO:0000259" key="10">
    <source>
        <dbReference type="Pfam" id="PF00129"/>
    </source>
</evidence>
<evidence type="ECO:0000256" key="4">
    <source>
        <dbReference type="ARBA" id="ARBA00022729"/>
    </source>
</evidence>
<evidence type="ECO:0000313" key="11">
    <source>
        <dbReference type="EMBL" id="NXM97411.1"/>
    </source>
</evidence>
<evidence type="ECO:0000256" key="2">
    <source>
        <dbReference type="ARBA" id="ARBA00022451"/>
    </source>
</evidence>
<dbReference type="GO" id="GO:0009897">
    <property type="term" value="C:external side of plasma membrane"/>
    <property type="evidence" value="ECO:0007669"/>
    <property type="project" value="TreeGrafter"/>
</dbReference>
<dbReference type="GO" id="GO:0006955">
    <property type="term" value="P:immune response"/>
    <property type="evidence" value="ECO:0007669"/>
    <property type="project" value="TreeGrafter"/>
</dbReference>